<evidence type="ECO:0000256" key="3">
    <source>
        <dbReference type="ARBA" id="ARBA00023163"/>
    </source>
</evidence>
<dbReference type="RefSeq" id="XP_056538216.1">
    <property type="nucleotide sequence ID" value="XM_056692259.1"/>
</dbReference>
<dbReference type="Proteomes" id="UP001149163">
    <property type="component" value="Unassembled WGS sequence"/>
</dbReference>
<protein>
    <recommendedName>
        <fullName evidence="5">Zn(2)-C6 fungal-type domain-containing protein</fullName>
    </recommendedName>
</protein>
<sequence length="429" mass="48243">MFPGKIGAFGALEDHCVEQSGGNHRHRLKRPHTKSRRGCFNCKLRKVKPAKCQETKPACENCLSRDMDCIYPPKGYKMPPELSTKNSSLTSTWQLSADRIAGDELRVFHHFLLVARPHLPYGSEGAWTSLVPAYAHECPHLMHAILSLGATHYALATPTGSHYTPMAISHRGKALRHLASALAHVDNCTDTVLDGILATCYTLVFQAYYMNDGLIDFAVMVRGCGMVTKHIQSRFQGSKMFLLQTPEQVSEMVAPWLPAEAHPNQTVLGPCIEDIDQLHPLLHSRSTREFFSALRNIYVALQLSVRNAFLCLTEVYTVWHTMENHGFMEFISSTNHVSRALFLHYLAIDTLMRPFLVRVRERQPPTLPFGVDVVDQWAHAIYSSLPATIQVLVKHEIDLISHEKSSVCFNIRAGLLIEEHLDGCQDNPQ</sequence>
<dbReference type="PANTHER" id="PTHR47784:SF7">
    <property type="entry name" value="ZN(II)2CYS6 TRANSCRIPTION FACTOR (EUROFUNG)"/>
    <property type="match status" value="1"/>
</dbReference>
<dbReference type="GO" id="GO:0008270">
    <property type="term" value="F:zinc ion binding"/>
    <property type="evidence" value="ECO:0007669"/>
    <property type="project" value="InterPro"/>
</dbReference>
<feature type="domain" description="Zn(2)-C6 fungal-type" evidence="5">
    <location>
        <begin position="33"/>
        <end position="80"/>
    </location>
</feature>
<evidence type="ECO:0000256" key="2">
    <source>
        <dbReference type="ARBA" id="ARBA00023125"/>
    </source>
</evidence>
<keyword evidence="3" id="KW-0804">Transcription</keyword>
<dbReference type="Gene3D" id="4.10.240.10">
    <property type="entry name" value="Zn(2)-C6 fungal-type DNA-binding domain"/>
    <property type="match status" value="1"/>
</dbReference>
<dbReference type="InterPro" id="IPR001138">
    <property type="entry name" value="Zn2Cys6_DnaBD"/>
</dbReference>
<comment type="caution">
    <text evidence="6">The sequence shown here is derived from an EMBL/GenBank/DDBJ whole genome shotgun (WGS) entry which is preliminary data.</text>
</comment>
<reference evidence="6" key="1">
    <citation type="submission" date="2022-11" db="EMBL/GenBank/DDBJ databases">
        <authorList>
            <person name="Petersen C."/>
        </authorList>
    </citation>
    <scope>NUCLEOTIDE SEQUENCE</scope>
    <source>
        <strain evidence="6">IBT 26290</strain>
    </source>
</reference>
<evidence type="ECO:0000256" key="4">
    <source>
        <dbReference type="ARBA" id="ARBA00023242"/>
    </source>
</evidence>
<evidence type="ECO:0000259" key="5">
    <source>
        <dbReference type="SMART" id="SM00066"/>
    </source>
</evidence>
<evidence type="ECO:0000256" key="1">
    <source>
        <dbReference type="ARBA" id="ARBA00023015"/>
    </source>
</evidence>
<keyword evidence="1" id="KW-0805">Transcription regulation</keyword>
<dbReference type="CDD" id="cd00067">
    <property type="entry name" value="GAL4"/>
    <property type="match status" value="1"/>
</dbReference>
<dbReference type="GeneID" id="81431435"/>
<dbReference type="InterPro" id="IPR021858">
    <property type="entry name" value="Fun_TF"/>
</dbReference>
<proteinExistence type="predicted"/>
<accession>A0A9W9HLF5</accession>
<keyword evidence="4" id="KW-0539">Nucleus</keyword>
<dbReference type="EMBL" id="JAPQKN010000008">
    <property type="protein sequence ID" value="KAJ5150883.1"/>
    <property type="molecule type" value="Genomic_DNA"/>
</dbReference>
<keyword evidence="7" id="KW-1185">Reference proteome</keyword>
<dbReference type="InterPro" id="IPR053157">
    <property type="entry name" value="Sterol_Uptake_Regulator"/>
</dbReference>
<evidence type="ECO:0000313" key="6">
    <source>
        <dbReference type="EMBL" id="KAJ5150883.1"/>
    </source>
</evidence>
<keyword evidence="2" id="KW-0238">DNA-binding</keyword>
<dbReference type="AlphaFoldDB" id="A0A9W9HLF5"/>
<dbReference type="SUPFAM" id="SSF57701">
    <property type="entry name" value="Zn2/Cys6 DNA-binding domain"/>
    <property type="match status" value="1"/>
</dbReference>
<reference evidence="6" key="2">
    <citation type="journal article" date="2023" name="IMA Fungus">
        <title>Comparative genomic study of the Penicillium genus elucidates a diverse pangenome and 15 lateral gene transfer events.</title>
        <authorList>
            <person name="Petersen C."/>
            <person name="Sorensen T."/>
            <person name="Nielsen M.R."/>
            <person name="Sondergaard T.E."/>
            <person name="Sorensen J.L."/>
            <person name="Fitzpatrick D.A."/>
            <person name="Frisvad J.C."/>
            <person name="Nielsen K.L."/>
        </authorList>
    </citation>
    <scope>NUCLEOTIDE SEQUENCE</scope>
    <source>
        <strain evidence="6">IBT 26290</strain>
    </source>
</reference>
<dbReference type="OrthoDB" id="416217at2759"/>
<evidence type="ECO:0000313" key="7">
    <source>
        <dbReference type="Proteomes" id="UP001149163"/>
    </source>
</evidence>
<dbReference type="Pfam" id="PF11951">
    <property type="entry name" value="Fungal_trans_2"/>
    <property type="match status" value="1"/>
</dbReference>
<dbReference type="InterPro" id="IPR036864">
    <property type="entry name" value="Zn2-C6_fun-type_DNA-bd_sf"/>
</dbReference>
<dbReference type="GO" id="GO:0003677">
    <property type="term" value="F:DNA binding"/>
    <property type="evidence" value="ECO:0007669"/>
    <property type="project" value="UniProtKB-KW"/>
</dbReference>
<organism evidence="6 7">
    <name type="scientific">Penicillium canariense</name>
    <dbReference type="NCBI Taxonomy" id="189055"/>
    <lineage>
        <taxon>Eukaryota</taxon>
        <taxon>Fungi</taxon>
        <taxon>Dikarya</taxon>
        <taxon>Ascomycota</taxon>
        <taxon>Pezizomycotina</taxon>
        <taxon>Eurotiomycetes</taxon>
        <taxon>Eurotiomycetidae</taxon>
        <taxon>Eurotiales</taxon>
        <taxon>Aspergillaceae</taxon>
        <taxon>Penicillium</taxon>
    </lineage>
</organism>
<dbReference type="SMART" id="SM00066">
    <property type="entry name" value="GAL4"/>
    <property type="match status" value="1"/>
</dbReference>
<name>A0A9W9HLF5_9EURO</name>
<dbReference type="PANTHER" id="PTHR47784">
    <property type="entry name" value="STEROL UPTAKE CONTROL PROTEIN 2"/>
    <property type="match status" value="1"/>
</dbReference>
<gene>
    <name evidence="6" type="ORF">N7482_010135</name>
</gene>
<dbReference type="Pfam" id="PF00172">
    <property type="entry name" value="Zn_clus"/>
    <property type="match status" value="1"/>
</dbReference>
<dbReference type="GO" id="GO:0001228">
    <property type="term" value="F:DNA-binding transcription activator activity, RNA polymerase II-specific"/>
    <property type="evidence" value="ECO:0007669"/>
    <property type="project" value="TreeGrafter"/>
</dbReference>